<evidence type="ECO:0000313" key="1">
    <source>
        <dbReference type="EMBL" id="PCG77251.1"/>
    </source>
</evidence>
<accession>A0A2A4JZ02</accession>
<sequence length="146" mass="14756">MGFGDSGLKDGEAILDSIPGFVLDLISEFSNENPDEGILSDIFGVSAIFVGLGAPDNSTGSKKGKGTGKDLDDEVKVIGDENCLKTNPGAAGGNNFGVTSSPSHISGDLVIGDVSAEKGGSFGWIGVAMPMVSGNGRVNPLNPVMI</sequence>
<dbReference type="AlphaFoldDB" id="A0A2A4JZ02"/>
<gene>
    <name evidence="1" type="ORF">B5V51_7820</name>
</gene>
<proteinExistence type="predicted"/>
<name>A0A2A4JZ02_HELVI</name>
<comment type="caution">
    <text evidence="1">The sequence shown here is derived from an EMBL/GenBank/DDBJ whole genome shotgun (WGS) entry which is preliminary data.</text>
</comment>
<reference evidence="1" key="1">
    <citation type="submission" date="2017-09" db="EMBL/GenBank/DDBJ databases">
        <title>Contemporary evolution of a Lepidopteran species, Heliothis virescens, in response to modern agricultural practices.</title>
        <authorList>
            <person name="Fritz M.L."/>
            <person name="Deyonke A.M."/>
            <person name="Papanicolaou A."/>
            <person name="Micinski S."/>
            <person name="Westbrook J."/>
            <person name="Gould F."/>
        </authorList>
    </citation>
    <scope>NUCLEOTIDE SEQUENCE [LARGE SCALE GENOMIC DNA]</scope>
    <source>
        <strain evidence="1">HvINT-</strain>
        <tissue evidence="1">Whole body</tissue>
    </source>
</reference>
<protein>
    <submittedName>
        <fullName evidence="1">Uncharacterized protein</fullName>
    </submittedName>
</protein>
<dbReference type="EMBL" id="NWSH01000343">
    <property type="protein sequence ID" value="PCG77251.1"/>
    <property type="molecule type" value="Genomic_DNA"/>
</dbReference>
<organism evidence="1">
    <name type="scientific">Heliothis virescens</name>
    <name type="common">Tobacco budworm moth</name>
    <dbReference type="NCBI Taxonomy" id="7102"/>
    <lineage>
        <taxon>Eukaryota</taxon>
        <taxon>Metazoa</taxon>
        <taxon>Ecdysozoa</taxon>
        <taxon>Arthropoda</taxon>
        <taxon>Hexapoda</taxon>
        <taxon>Insecta</taxon>
        <taxon>Pterygota</taxon>
        <taxon>Neoptera</taxon>
        <taxon>Endopterygota</taxon>
        <taxon>Lepidoptera</taxon>
        <taxon>Glossata</taxon>
        <taxon>Ditrysia</taxon>
        <taxon>Noctuoidea</taxon>
        <taxon>Noctuidae</taxon>
        <taxon>Heliothinae</taxon>
        <taxon>Heliothis</taxon>
    </lineage>
</organism>